<accession>A0A7D5LE51</accession>
<dbReference type="Pfam" id="PF24336">
    <property type="entry name" value="DUF7504"/>
    <property type="match status" value="1"/>
</dbReference>
<dbReference type="GeneID" id="56039783"/>
<name>A0A7D5LE51_9EURY</name>
<keyword evidence="2" id="KW-1185">Reference proteome</keyword>
<dbReference type="InterPro" id="IPR055927">
    <property type="entry name" value="DUF7504"/>
</dbReference>
<organism evidence="1 2">
    <name type="scientific">Halorarum salinum</name>
    <dbReference type="NCBI Taxonomy" id="2743089"/>
    <lineage>
        <taxon>Archaea</taxon>
        <taxon>Methanobacteriati</taxon>
        <taxon>Methanobacteriota</taxon>
        <taxon>Stenosarchaea group</taxon>
        <taxon>Halobacteria</taxon>
        <taxon>Halobacteriales</taxon>
        <taxon>Haloferacaceae</taxon>
        <taxon>Halorarum</taxon>
    </lineage>
</organism>
<dbReference type="OrthoDB" id="109251at2157"/>
<proteinExistence type="predicted"/>
<protein>
    <submittedName>
        <fullName evidence="1">Uncharacterized protein</fullName>
    </submittedName>
</protein>
<evidence type="ECO:0000313" key="1">
    <source>
        <dbReference type="EMBL" id="QLG63869.1"/>
    </source>
</evidence>
<evidence type="ECO:0000313" key="2">
    <source>
        <dbReference type="Proteomes" id="UP000509626"/>
    </source>
</evidence>
<dbReference type="AlphaFoldDB" id="A0A7D5LE51"/>
<dbReference type="RefSeq" id="WP_179270453.1">
    <property type="nucleotide sequence ID" value="NZ_CP058579.1"/>
</dbReference>
<gene>
    <name evidence="1" type="ORF">HUG12_19950</name>
</gene>
<sequence>MSGTSHTSAAAEFDSRPRGLADAANVLVLEDRRASARNHRCPGVATDGPLLLVAFTGADVRRLERRPGTGRERYVVDATPQGVAAEADADRLAVESASAPSNLTEVGVALDKLLDRAGDADGRLDCCLPSLTALLQYVDRQRGYRFCNAVANRLASADAFAHYHLTTGAHEGMTVDTFASLMDAVVRVDDDGARVVRRR</sequence>
<dbReference type="EMBL" id="CP058579">
    <property type="protein sequence ID" value="QLG63869.1"/>
    <property type="molecule type" value="Genomic_DNA"/>
</dbReference>
<dbReference type="Proteomes" id="UP000509626">
    <property type="component" value="Chromosome"/>
</dbReference>
<reference evidence="1 2" key="1">
    <citation type="submission" date="2020-06" db="EMBL/GenBank/DDBJ databases">
        <title>NJ-3-1, isolated from saline soil.</title>
        <authorList>
            <person name="Cui H.L."/>
            <person name="Shi X."/>
        </authorList>
    </citation>
    <scope>NUCLEOTIDE SEQUENCE [LARGE SCALE GENOMIC DNA]</scope>
    <source>
        <strain evidence="1 2">NJ-3-1</strain>
    </source>
</reference>
<dbReference type="KEGG" id="halu:HUG12_19950"/>